<dbReference type="EC" id="3.4.21.105" evidence="2"/>
<dbReference type="Proteomes" id="UP000675920">
    <property type="component" value="Unplaced"/>
</dbReference>
<organism evidence="1 2">
    <name type="scientific">Derxia gummosa DSM 723</name>
    <dbReference type="NCBI Taxonomy" id="1121388"/>
    <lineage>
        <taxon>Bacteria</taxon>
        <taxon>Pseudomonadati</taxon>
        <taxon>Pseudomonadota</taxon>
        <taxon>Betaproteobacteria</taxon>
        <taxon>Burkholderiales</taxon>
        <taxon>Alcaligenaceae</taxon>
        <taxon>Derxia</taxon>
    </lineage>
</organism>
<reference evidence="2" key="3">
    <citation type="journal article" date="2013" name="Biochim. Biophys. Acta">
        <title>Untangling structure-function relationships in the rhomboid family of intramembrane proteases.</title>
        <authorList>
            <person name="Brooks C.L."/>
            <person name="Lemieux M.J."/>
        </authorList>
    </citation>
    <scope>NUCLEOTIDE SEQUENCE</scope>
</reference>
<evidence type="ECO:0000313" key="2">
    <source>
        <dbReference type="RefSeq" id="WP_034411880.1"/>
    </source>
</evidence>
<protein>
    <submittedName>
        <fullName evidence="2">Rhomboid family intramembrane serine protease</fullName>
        <ecNumber evidence="2">3.4.21.-</ecNumber>
        <ecNumber evidence="2">3.4.21.105</ecNumber>
    </submittedName>
</protein>
<keyword evidence="1" id="KW-1185">Reference proteome</keyword>
<sequence>MPVVPSLIAINVLLFFLQGSRGDLMLFALWPIEAGFLPWQLVTSAFLHGSLTHLAFNMFGLWTFGRELESLLGALRFLTLYFASVVTAAVVQLVFVAIAGSHSYTLGASGGVFGLLLAWAAFFPESEIVPIFPPIPIRARVFAAIYAVIELVLGVTGTAQGVAHFAHLGGMLGAWLLIRRWEWRAREARRRRLG</sequence>
<reference evidence="2" key="4">
    <citation type="submission" date="2025-08" db="UniProtKB">
        <authorList>
            <consortium name="RefSeq"/>
        </authorList>
    </citation>
    <scope>IDENTIFICATION</scope>
</reference>
<keyword evidence="2" id="KW-0378">Hydrolase</keyword>
<name>A0AC36KGN7_9BURK</name>
<reference evidence="2" key="1">
    <citation type="journal article" date="2001" name="Cell">
        <title>Drosophila Rhomboid-1 defines a family of putative intramembrane serine proteases.</title>
        <authorList>
            <person name="Urban S."/>
            <person name="Lee J.R."/>
            <person name="Freeman M."/>
        </authorList>
    </citation>
    <scope>NUCLEOTIDE SEQUENCE</scope>
</reference>
<evidence type="ECO:0000313" key="1">
    <source>
        <dbReference type="Proteomes" id="UP000675920"/>
    </source>
</evidence>
<reference evidence="2" key="2">
    <citation type="journal article" date="2011" name="Genome Biol.">
        <title>The rhomboid protease family: a decade of progress on function and mechanism.</title>
        <authorList>
            <person name="Urban S."/>
            <person name="Dickey S.W."/>
        </authorList>
    </citation>
    <scope>NUCLEOTIDE SEQUENCE</scope>
</reference>
<accession>A0AC36KGN7</accession>
<keyword evidence="2" id="KW-0645">Protease</keyword>
<proteinExistence type="predicted"/>
<dbReference type="EC" id="3.4.21.-" evidence="2"/>
<dbReference type="RefSeq" id="WP_034411880.1">
    <property type="nucleotide sequence ID" value="NZ_AXWS01000014.1"/>
</dbReference>